<dbReference type="RefSeq" id="WP_122183314.1">
    <property type="nucleotide sequence ID" value="NZ_RFFJ01000034.1"/>
</dbReference>
<dbReference type="AlphaFoldDB" id="A0A3M2LYJ0"/>
<dbReference type="CDD" id="cd06558">
    <property type="entry name" value="crotonase-like"/>
    <property type="match status" value="1"/>
</dbReference>
<evidence type="ECO:0000256" key="1">
    <source>
        <dbReference type="ARBA" id="ARBA00005254"/>
    </source>
</evidence>
<organism evidence="2 3">
    <name type="scientific">Streptomyces triticirhizae</name>
    <dbReference type="NCBI Taxonomy" id="2483353"/>
    <lineage>
        <taxon>Bacteria</taxon>
        <taxon>Bacillati</taxon>
        <taxon>Actinomycetota</taxon>
        <taxon>Actinomycetes</taxon>
        <taxon>Kitasatosporales</taxon>
        <taxon>Streptomycetaceae</taxon>
        <taxon>Streptomyces</taxon>
    </lineage>
</organism>
<dbReference type="GO" id="GO:0003824">
    <property type="term" value="F:catalytic activity"/>
    <property type="evidence" value="ECO:0007669"/>
    <property type="project" value="UniProtKB-ARBA"/>
</dbReference>
<comment type="similarity">
    <text evidence="1">Belongs to the enoyl-CoA hydratase/isomerase family.</text>
</comment>
<dbReference type="InterPro" id="IPR014748">
    <property type="entry name" value="Enoyl-CoA_hydra_C"/>
</dbReference>
<sequence length="269" mass="27468">MEGEASATSGVVCRREGGVAVIALARPEVGNALDSPMRRALLAAVEEVAAAGSAVRAVVLTGRGGAFCVGQDLREHAAALEDDPGSAFGCLEEEYNPLARALWGLEQPLVVAVEGACVGAGLGLALTGDVRVVGEGATFATAFAGVGLAADSGLSVSLARAVGPSRAGALFLLGERFDAGQAEAWGLAHRVVPAGTAEREALAVAGRLAGGPTAAFREIKRLLRPEPEPDWAGALVRETAAQTRLGVTTDHRAAVEAFLARRRPTFEGR</sequence>
<dbReference type="Gene3D" id="3.90.226.10">
    <property type="entry name" value="2-enoyl-CoA Hydratase, Chain A, domain 1"/>
    <property type="match status" value="1"/>
</dbReference>
<evidence type="ECO:0000313" key="3">
    <source>
        <dbReference type="Proteomes" id="UP000278673"/>
    </source>
</evidence>
<proteinExistence type="inferred from homology"/>
<dbReference type="Proteomes" id="UP000278673">
    <property type="component" value="Unassembled WGS sequence"/>
</dbReference>
<dbReference type="Gene3D" id="1.10.12.10">
    <property type="entry name" value="Lyase 2-enoyl-coa Hydratase, Chain A, domain 2"/>
    <property type="match status" value="1"/>
</dbReference>
<dbReference type="EMBL" id="RFFJ01000034">
    <property type="protein sequence ID" value="RMI42521.1"/>
    <property type="molecule type" value="Genomic_DNA"/>
</dbReference>
<keyword evidence="3" id="KW-1185">Reference proteome</keyword>
<gene>
    <name evidence="2" type="ORF">EBN88_09065</name>
</gene>
<accession>A0A3M2LYJ0</accession>
<dbReference type="InterPro" id="IPR001753">
    <property type="entry name" value="Enoyl-CoA_hydra/iso"/>
</dbReference>
<reference evidence="2 3" key="1">
    <citation type="submission" date="2018-10" db="EMBL/GenBank/DDBJ databases">
        <title>Isolation, diversity and antifungal activity of actinobacteria from wheat.</title>
        <authorList>
            <person name="Han C."/>
        </authorList>
    </citation>
    <scope>NUCLEOTIDE SEQUENCE [LARGE SCALE GENOMIC DNA]</scope>
    <source>
        <strain evidence="2 3">NEAU-YY642</strain>
    </source>
</reference>
<dbReference type="PANTHER" id="PTHR43459">
    <property type="entry name" value="ENOYL-COA HYDRATASE"/>
    <property type="match status" value="1"/>
</dbReference>
<protein>
    <submittedName>
        <fullName evidence="2">Enoyl-CoA hydratase</fullName>
    </submittedName>
</protein>
<dbReference type="Pfam" id="PF00378">
    <property type="entry name" value="ECH_1"/>
    <property type="match status" value="1"/>
</dbReference>
<comment type="caution">
    <text evidence="2">The sequence shown here is derived from an EMBL/GenBank/DDBJ whole genome shotgun (WGS) entry which is preliminary data.</text>
</comment>
<dbReference type="SUPFAM" id="SSF52096">
    <property type="entry name" value="ClpP/crotonase"/>
    <property type="match status" value="1"/>
</dbReference>
<dbReference type="InterPro" id="IPR029045">
    <property type="entry name" value="ClpP/crotonase-like_dom_sf"/>
</dbReference>
<name>A0A3M2LYJ0_9ACTN</name>
<evidence type="ECO:0000313" key="2">
    <source>
        <dbReference type="EMBL" id="RMI42521.1"/>
    </source>
</evidence>
<dbReference type="PANTHER" id="PTHR43459:SF1">
    <property type="entry name" value="EG:BACN32G11.4 PROTEIN"/>
    <property type="match status" value="1"/>
</dbReference>